<dbReference type="EMBL" id="CP039339">
    <property type="protein sequence ID" value="QCX50395.1"/>
    <property type="molecule type" value="Genomic_DNA"/>
</dbReference>
<dbReference type="EMBL" id="CP039340">
    <property type="protein sequence ID" value="QCX51452.1"/>
    <property type="molecule type" value="Genomic_DNA"/>
</dbReference>
<evidence type="ECO:0000313" key="7">
    <source>
        <dbReference type="Proteomes" id="UP000310553"/>
    </source>
</evidence>
<evidence type="ECO:0000259" key="1">
    <source>
        <dbReference type="Pfam" id="PF01609"/>
    </source>
</evidence>
<organism evidence="3">
    <name type="scientific">Ralstonia solanacearum</name>
    <name type="common">Pseudomonas solanacearum</name>
    <dbReference type="NCBI Taxonomy" id="305"/>
    <lineage>
        <taxon>Bacteria</taxon>
        <taxon>Pseudomonadati</taxon>
        <taxon>Pseudomonadota</taxon>
        <taxon>Betaproteobacteria</taxon>
        <taxon>Burkholderiales</taxon>
        <taxon>Burkholderiaceae</taxon>
        <taxon>Ralstonia</taxon>
        <taxon>Ralstonia solanacearum species complex</taxon>
    </lineage>
</organism>
<dbReference type="EMBL" id="CP039340">
    <property type="protein sequence ID" value="QCX52009.1"/>
    <property type="molecule type" value="Genomic_DNA"/>
</dbReference>
<proteinExistence type="predicted"/>
<feature type="domain" description="Transposase IS4-like" evidence="1">
    <location>
        <begin position="100"/>
        <end position="331"/>
    </location>
</feature>
<dbReference type="GO" id="GO:0003677">
    <property type="term" value="F:DNA binding"/>
    <property type="evidence" value="ECO:0007669"/>
    <property type="project" value="InterPro"/>
</dbReference>
<feature type="domain" description="H repeat-associated protein N-terminal" evidence="2">
    <location>
        <begin position="5"/>
        <end position="91"/>
    </location>
</feature>
<dbReference type="EMBL" id="LN899819">
    <property type="protein sequence ID" value="CUV14943.1"/>
    <property type="molecule type" value="Genomic_DNA"/>
</dbReference>
<evidence type="ECO:0000313" key="5">
    <source>
        <dbReference type="EMBL" id="QCX51452.1"/>
    </source>
</evidence>
<accession>A0A0S4TZB7</accession>
<dbReference type="InterPro" id="IPR002559">
    <property type="entry name" value="Transposase_11"/>
</dbReference>
<dbReference type="GO" id="GO:0004803">
    <property type="term" value="F:transposase activity"/>
    <property type="evidence" value="ECO:0007669"/>
    <property type="project" value="InterPro"/>
</dbReference>
<sequence>MSLFAHLSVVPDRRQNINKKHDLIDVIFLVFSAVLSGATGWKAIEVFGDAQLDWLRHHRAFGNGVPRRHCIANIVKGLDTDALMQALFGWINERRKLAGKGTIAIDGKTMRRAWQEDVQKALHVVSAYDVEHGVALYQQAAQSKGEEIKLARNIIDVVAAKGKIMTLDALHCQSETLHRIAEKKSDYIVGVKANQKTLHEWVQQAFCATYEVSGTATHEQVNRGHGREERRVVMQIPAHLPPELKTRWSSIRSLIEVSSERTEKGQTYFDSRWYVSSLEIDAQRVAQAIRDHWQIENGLHWVLDVAFKEDATAITDPEGAKHVALINRIALSVIRQHQQTKESVNSKRNRAAWSAPFRDQLIFG</sequence>
<protein>
    <submittedName>
        <fullName evidence="3 4">Transposase</fullName>
    </submittedName>
</protein>
<dbReference type="GO" id="GO:0006313">
    <property type="term" value="P:DNA transposition"/>
    <property type="evidence" value="ECO:0007669"/>
    <property type="project" value="InterPro"/>
</dbReference>
<dbReference type="Pfam" id="PF13808">
    <property type="entry name" value="DDE_Tnp_1_assoc"/>
    <property type="match status" value="1"/>
</dbReference>
<evidence type="ECO:0000313" key="4">
    <source>
        <dbReference type="EMBL" id="QCX50395.1"/>
    </source>
</evidence>
<dbReference type="PANTHER" id="PTHR30298">
    <property type="entry name" value="H REPEAT-ASSOCIATED PREDICTED TRANSPOSASE"/>
    <property type="match status" value="1"/>
</dbReference>
<dbReference type="AlphaFoldDB" id="A0A0S4TZB7"/>
<dbReference type="Pfam" id="PF01609">
    <property type="entry name" value="DDE_Tnp_1"/>
    <property type="match status" value="1"/>
</dbReference>
<keyword evidence="5" id="KW-0614">Plasmid</keyword>
<reference evidence="3" key="1">
    <citation type="submission" date="2015-10" db="EMBL/GenBank/DDBJ databases">
        <authorList>
            <person name="Gilbert D.G."/>
        </authorList>
    </citation>
    <scope>NUCLEOTIDE SEQUENCE</scope>
    <source>
        <strain evidence="3">Phyl III-seqv23</strain>
    </source>
</reference>
<dbReference type="InterPro" id="IPR032806">
    <property type="entry name" value="YbfD_N"/>
</dbReference>
<geneLocation type="plasmid" evidence="5">
    <name>pUW386</name>
</geneLocation>
<dbReference type="PATRIC" id="fig|305.106.peg.2464"/>
<evidence type="ECO:0000313" key="3">
    <source>
        <dbReference type="EMBL" id="CUV14943.1"/>
    </source>
</evidence>
<dbReference type="PANTHER" id="PTHR30298:SF0">
    <property type="entry name" value="PROTEIN YBFL-RELATED"/>
    <property type="match status" value="1"/>
</dbReference>
<dbReference type="Proteomes" id="UP000310553">
    <property type="component" value="Plasmid pUW386"/>
</dbReference>
<reference evidence="4 7" key="2">
    <citation type="submission" date="2019-04" db="EMBL/GenBank/DDBJ databases">
        <title>Complete Genome of UW386 and Higher Quality Genome of UW700.</title>
        <authorList>
            <person name="Jacobs J."/>
            <person name="Perez A."/>
            <person name="Steidl O."/>
            <person name="Allen C."/>
        </authorList>
    </citation>
    <scope>NUCLEOTIDE SEQUENCE [LARGE SCALE GENOMIC DNA]</scope>
    <source>
        <strain evidence="4 7">UW386</strain>
        <plasmid evidence="7">puw386</plasmid>
        <plasmid evidence="5">pUW386</plasmid>
    </source>
</reference>
<evidence type="ECO:0000259" key="2">
    <source>
        <dbReference type="Pfam" id="PF13808"/>
    </source>
</evidence>
<dbReference type="NCBIfam" id="NF033564">
    <property type="entry name" value="transpos_ISAs1"/>
    <property type="match status" value="1"/>
</dbReference>
<gene>
    <name evidence="4" type="ORF">E7Z57_15660</name>
    <name evidence="5" type="ORF">E7Z57_20610</name>
    <name evidence="6" type="ORF">E7Z57_23910</name>
    <name evidence="3" type="ORF">RUN39_v1_1030001</name>
</gene>
<evidence type="ECO:0000313" key="6">
    <source>
        <dbReference type="EMBL" id="QCX52009.1"/>
    </source>
</evidence>
<dbReference type="InterPro" id="IPR051698">
    <property type="entry name" value="Transposase_11-like"/>
</dbReference>
<dbReference type="InterPro" id="IPR047647">
    <property type="entry name" value="ISAs1_transpos"/>
</dbReference>
<dbReference type="Proteomes" id="UP000310553">
    <property type="component" value="Chromosome"/>
</dbReference>
<geneLocation type="plasmid" evidence="7">
    <name>puw386</name>
</geneLocation>
<name>A0A0S4TZB7_RALSL</name>